<name>A0A830FVW3_9EURY</name>
<proteinExistence type="predicted"/>
<feature type="compositionally biased region" description="Polar residues" evidence="1">
    <location>
        <begin position="32"/>
        <end position="46"/>
    </location>
</feature>
<gene>
    <name evidence="2" type="ORF">GCM10009017_15580</name>
</gene>
<dbReference type="EMBL" id="BMOO01000003">
    <property type="protein sequence ID" value="GGM66365.1"/>
    <property type="molecule type" value="Genomic_DNA"/>
</dbReference>
<sequence length="151" mass="15928">MSSTPRTLTRPRGDTYDSAATPTIPSAHDTATESTGRQNTSSQSDTGKPAEPALRTDVVTDSLCERLTDTATELEATLDGTVPENLEDAVAGWRGLHGLDTNTVSGYLPRLARHAVLSMFLKAVVYEREHRAGNPPTADDADPGGIPDGGP</sequence>
<keyword evidence="3" id="KW-1185">Reference proteome</keyword>
<dbReference type="Proteomes" id="UP000614609">
    <property type="component" value="Unassembled WGS sequence"/>
</dbReference>
<feature type="region of interest" description="Disordered" evidence="1">
    <location>
        <begin position="131"/>
        <end position="151"/>
    </location>
</feature>
<accession>A0A830FVW3</accession>
<reference evidence="2" key="1">
    <citation type="journal article" date="2014" name="Int. J. Syst. Evol. Microbiol.">
        <title>Complete genome sequence of Corynebacterium casei LMG S-19264T (=DSM 44701T), isolated from a smear-ripened cheese.</title>
        <authorList>
            <consortium name="US DOE Joint Genome Institute (JGI-PGF)"/>
            <person name="Walter F."/>
            <person name="Albersmeier A."/>
            <person name="Kalinowski J."/>
            <person name="Ruckert C."/>
        </authorList>
    </citation>
    <scope>NUCLEOTIDE SEQUENCE</scope>
    <source>
        <strain evidence="2">JCM 16108</strain>
    </source>
</reference>
<evidence type="ECO:0000313" key="2">
    <source>
        <dbReference type="EMBL" id="GGM66365.1"/>
    </source>
</evidence>
<feature type="region of interest" description="Disordered" evidence="1">
    <location>
        <begin position="1"/>
        <end position="59"/>
    </location>
</feature>
<protein>
    <submittedName>
        <fullName evidence="2">Uncharacterized protein</fullName>
    </submittedName>
</protein>
<organism evidence="2 3">
    <name type="scientific">Halarchaeum rubridurum</name>
    <dbReference type="NCBI Taxonomy" id="489911"/>
    <lineage>
        <taxon>Archaea</taxon>
        <taxon>Methanobacteriati</taxon>
        <taxon>Methanobacteriota</taxon>
        <taxon>Stenosarchaea group</taxon>
        <taxon>Halobacteria</taxon>
        <taxon>Halobacteriales</taxon>
        <taxon>Halobacteriaceae</taxon>
    </lineage>
</organism>
<comment type="caution">
    <text evidence="2">The sequence shown here is derived from an EMBL/GenBank/DDBJ whole genome shotgun (WGS) entry which is preliminary data.</text>
</comment>
<reference evidence="2" key="2">
    <citation type="submission" date="2020-09" db="EMBL/GenBank/DDBJ databases">
        <authorList>
            <person name="Sun Q."/>
            <person name="Ohkuma M."/>
        </authorList>
    </citation>
    <scope>NUCLEOTIDE SEQUENCE</scope>
    <source>
        <strain evidence="2">JCM 16108</strain>
    </source>
</reference>
<dbReference type="AlphaFoldDB" id="A0A830FVW3"/>
<evidence type="ECO:0000256" key="1">
    <source>
        <dbReference type="SAM" id="MobiDB-lite"/>
    </source>
</evidence>
<evidence type="ECO:0000313" key="3">
    <source>
        <dbReference type="Proteomes" id="UP000614609"/>
    </source>
</evidence>